<dbReference type="RefSeq" id="WP_145341287.1">
    <property type="nucleotide sequence ID" value="NZ_SMLY01000086.1"/>
</dbReference>
<dbReference type="InterPro" id="IPR000182">
    <property type="entry name" value="GNAT_dom"/>
</dbReference>
<evidence type="ECO:0000259" key="3">
    <source>
        <dbReference type="PROSITE" id="PS51186"/>
    </source>
</evidence>
<evidence type="ECO:0000313" key="4">
    <source>
        <dbReference type="EMBL" id="TWI90258.1"/>
    </source>
</evidence>
<dbReference type="InterPro" id="IPR016181">
    <property type="entry name" value="Acyl_CoA_acyltransferase"/>
</dbReference>
<evidence type="ECO:0000256" key="2">
    <source>
        <dbReference type="ARBA" id="ARBA00023315"/>
    </source>
</evidence>
<dbReference type="Gene3D" id="3.40.630.30">
    <property type="match status" value="1"/>
</dbReference>
<protein>
    <submittedName>
        <fullName evidence="4">Acetyltransferase (GNAT) family protein</fullName>
    </submittedName>
</protein>
<organism evidence="4 5">
    <name type="scientific">Roseibium hamelinense</name>
    <dbReference type="NCBI Taxonomy" id="150831"/>
    <lineage>
        <taxon>Bacteria</taxon>
        <taxon>Pseudomonadati</taxon>
        <taxon>Pseudomonadota</taxon>
        <taxon>Alphaproteobacteria</taxon>
        <taxon>Hyphomicrobiales</taxon>
        <taxon>Stappiaceae</taxon>
        <taxon>Roseibium</taxon>
    </lineage>
</organism>
<dbReference type="Proteomes" id="UP000320593">
    <property type="component" value="Unassembled WGS sequence"/>
</dbReference>
<gene>
    <name evidence="4" type="ORF">JM93_01237</name>
</gene>
<evidence type="ECO:0000313" key="5">
    <source>
        <dbReference type="Proteomes" id="UP000320593"/>
    </source>
</evidence>
<dbReference type="SUPFAM" id="SSF55729">
    <property type="entry name" value="Acyl-CoA N-acyltransferases (Nat)"/>
    <property type="match status" value="1"/>
</dbReference>
<feature type="domain" description="N-acetyltransferase" evidence="3">
    <location>
        <begin position="1"/>
        <end position="198"/>
    </location>
</feature>
<dbReference type="AlphaFoldDB" id="A0A562TAP2"/>
<accession>A0A562TAP2</accession>
<reference evidence="4 5" key="1">
    <citation type="submission" date="2019-07" db="EMBL/GenBank/DDBJ databases">
        <title>Genomic Encyclopedia of Archaeal and Bacterial Type Strains, Phase II (KMG-II): from individual species to whole genera.</title>
        <authorList>
            <person name="Goeker M."/>
        </authorList>
    </citation>
    <scope>NUCLEOTIDE SEQUENCE [LARGE SCALE GENOMIC DNA]</scope>
    <source>
        <strain evidence="4 5">ATCC BAA-252</strain>
    </source>
</reference>
<keyword evidence="2" id="KW-0012">Acyltransferase</keyword>
<proteinExistence type="predicted"/>
<dbReference type="InterPro" id="IPR050680">
    <property type="entry name" value="YpeA/RimI_acetyltransf"/>
</dbReference>
<sequence length="199" mass="21911">MTTPEFVPGDKKYAADLAALCDIASRGRNAALWQKAVDEGQSKSVFEIGRQGMLIPGHDLSMEHASVALVEGAVVGAVFGMTRAKDYGETVDPEQYGPDMRNELELKAMTGGSWYLAVIGVYRELRGLGYGKALMKQAAKRARAEKNRKMTLIVAKSNASAVQLYLKSGFRVVEERSCPPVRDIDVPETWFLMRRVLTP</sequence>
<dbReference type="GO" id="GO:0016747">
    <property type="term" value="F:acyltransferase activity, transferring groups other than amino-acyl groups"/>
    <property type="evidence" value="ECO:0007669"/>
    <property type="project" value="InterPro"/>
</dbReference>
<dbReference type="CDD" id="cd04301">
    <property type="entry name" value="NAT_SF"/>
    <property type="match status" value="1"/>
</dbReference>
<keyword evidence="1 4" id="KW-0808">Transferase</keyword>
<name>A0A562TAP2_9HYPH</name>
<dbReference type="Pfam" id="PF00583">
    <property type="entry name" value="Acetyltransf_1"/>
    <property type="match status" value="1"/>
</dbReference>
<keyword evidence="5" id="KW-1185">Reference proteome</keyword>
<dbReference type="EMBL" id="VLLF01000002">
    <property type="protein sequence ID" value="TWI90258.1"/>
    <property type="molecule type" value="Genomic_DNA"/>
</dbReference>
<dbReference type="PANTHER" id="PTHR43420:SF12">
    <property type="entry name" value="N-ACETYLTRANSFERASE DOMAIN-CONTAINING PROTEIN"/>
    <property type="match status" value="1"/>
</dbReference>
<dbReference type="OrthoDB" id="9788924at2"/>
<dbReference type="PANTHER" id="PTHR43420">
    <property type="entry name" value="ACETYLTRANSFERASE"/>
    <property type="match status" value="1"/>
</dbReference>
<dbReference type="PROSITE" id="PS51186">
    <property type="entry name" value="GNAT"/>
    <property type="match status" value="1"/>
</dbReference>
<comment type="caution">
    <text evidence="4">The sequence shown here is derived from an EMBL/GenBank/DDBJ whole genome shotgun (WGS) entry which is preliminary data.</text>
</comment>
<evidence type="ECO:0000256" key="1">
    <source>
        <dbReference type="ARBA" id="ARBA00022679"/>
    </source>
</evidence>